<dbReference type="Pfam" id="PF04107">
    <property type="entry name" value="GCS2"/>
    <property type="match status" value="1"/>
</dbReference>
<keyword evidence="1" id="KW-0436">Ligase</keyword>
<dbReference type="GO" id="GO:0004357">
    <property type="term" value="F:glutamate-cysteine ligase activity"/>
    <property type="evidence" value="ECO:0007669"/>
    <property type="project" value="UniProtKB-EC"/>
</dbReference>
<protein>
    <submittedName>
        <fullName evidence="1">Glutamate--cysteine ligase</fullName>
        <ecNumber evidence="1">6.3.2.2</ecNumber>
    </submittedName>
</protein>
<evidence type="ECO:0000313" key="2">
    <source>
        <dbReference type="Proteomes" id="UP000075321"/>
    </source>
</evidence>
<dbReference type="RefSeq" id="WP_066381370.1">
    <property type="nucleotide sequence ID" value="NZ_LTAZ01000004.1"/>
</dbReference>
<dbReference type="EMBL" id="LTAZ01000004">
    <property type="protein sequence ID" value="KYH26564.1"/>
    <property type="molecule type" value="Genomic_DNA"/>
</dbReference>
<dbReference type="AlphaFoldDB" id="A0A151AG49"/>
<dbReference type="PATRIC" id="fig|1008153.3.peg.1687"/>
<dbReference type="Gene3D" id="3.30.590.20">
    <property type="match status" value="1"/>
</dbReference>
<dbReference type="OrthoDB" id="156252at2157"/>
<reference evidence="1 2" key="1">
    <citation type="submission" date="2016-02" db="EMBL/GenBank/DDBJ databases">
        <title>Genome sequence of Halalkalicoccus paucihalophilus DSM 24557.</title>
        <authorList>
            <person name="Poehlein A."/>
            <person name="Daniel R."/>
        </authorList>
    </citation>
    <scope>NUCLEOTIDE SEQUENCE [LARGE SCALE GENOMIC DNA]</scope>
    <source>
        <strain evidence="1 2">DSM 24557</strain>
    </source>
</reference>
<dbReference type="PANTHER" id="PTHR36510">
    <property type="entry name" value="GLUTAMATE--CYSTEINE LIGASE 2-RELATED"/>
    <property type="match status" value="1"/>
</dbReference>
<dbReference type="InterPro" id="IPR050141">
    <property type="entry name" value="GCL_type2/YbdK_subfam"/>
</dbReference>
<name>A0A151AG49_9EURY</name>
<dbReference type="PANTHER" id="PTHR36510:SF3">
    <property type="entry name" value="CONSERVED PROTEIN"/>
    <property type="match status" value="1"/>
</dbReference>
<accession>A0A151AG49</accession>
<sequence length="361" mass="41220">MKTSIEVEYWVIDRNGALTDPEDLAEISPQVEEEFVDCLFEIKTTPCESVDELREEFVERLDEVLREAKARGKALVPLGTPINAGEIDQFPEERARIQRRVLGEDFDYAKHCAGTHIHFEKRRVVDQLNTLIALDPALALMNSSPYYKGRRVAAGARPYIYRKKGYATFPDHGQLWDYADCVAGWNDRLERRYAEFKRAAMEAGVDEERFEANFSPDDSIWTPVRLRKSYPTVEWRSPDAALPSEILRLAGELYPIMDRASRVDVSIEGEDGFVAEDAITLPEFDALREYADAAIQEGLDSDRVRSYLERMTLNVSSYDPISPRIDGQRYVDAAGARDLRLEYATVLERDVARLTAPKKRV</sequence>
<evidence type="ECO:0000313" key="1">
    <source>
        <dbReference type="EMBL" id="KYH26564.1"/>
    </source>
</evidence>
<dbReference type="InterPro" id="IPR014746">
    <property type="entry name" value="Gln_synth/guanido_kin_cat_dom"/>
</dbReference>
<dbReference type="InterPro" id="IPR006336">
    <property type="entry name" value="GCS2"/>
</dbReference>
<organism evidence="1 2">
    <name type="scientific">Halalkalicoccus paucihalophilus</name>
    <dbReference type="NCBI Taxonomy" id="1008153"/>
    <lineage>
        <taxon>Archaea</taxon>
        <taxon>Methanobacteriati</taxon>
        <taxon>Methanobacteriota</taxon>
        <taxon>Stenosarchaea group</taxon>
        <taxon>Halobacteria</taxon>
        <taxon>Halobacteriales</taxon>
        <taxon>Halococcaceae</taxon>
        <taxon>Halalkalicoccus</taxon>
    </lineage>
</organism>
<dbReference type="GO" id="GO:0042398">
    <property type="term" value="P:modified amino acid biosynthetic process"/>
    <property type="evidence" value="ECO:0007669"/>
    <property type="project" value="InterPro"/>
</dbReference>
<proteinExistence type="predicted"/>
<dbReference type="SUPFAM" id="SSF55931">
    <property type="entry name" value="Glutamine synthetase/guanido kinase"/>
    <property type="match status" value="1"/>
</dbReference>
<dbReference type="EC" id="6.3.2.2" evidence="1"/>
<comment type="caution">
    <text evidence="1">The sequence shown here is derived from an EMBL/GenBank/DDBJ whole genome shotgun (WGS) entry which is preliminary data.</text>
</comment>
<gene>
    <name evidence="1" type="primary">gshA_3</name>
    <name evidence="1" type="ORF">HAPAU_16630</name>
</gene>
<keyword evidence="2" id="KW-1185">Reference proteome</keyword>
<dbReference type="Proteomes" id="UP000075321">
    <property type="component" value="Unassembled WGS sequence"/>
</dbReference>